<feature type="non-terminal residue" evidence="10">
    <location>
        <position position="546"/>
    </location>
</feature>
<evidence type="ECO:0000256" key="3">
    <source>
        <dbReference type="ARBA" id="ARBA00022692"/>
    </source>
</evidence>
<keyword evidence="2" id="KW-1003">Cell membrane</keyword>
<reference evidence="10 11" key="1">
    <citation type="journal article" date="2016" name="Front. Microbiol.">
        <title>Comparative Genomics Analysis of Streptomyces Species Reveals Their Adaptation to the Marine Environment and Their Diversity at the Genomic Level.</title>
        <authorList>
            <person name="Tian X."/>
            <person name="Zhang Z."/>
            <person name="Yang T."/>
            <person name="Chen M."/>
            <person name="Li J."/>
            <person name="Chen F."/>
            <person name="Yang J."/>
            <person name="Li W."/>
            <person name="Zhang B."/>
            <person name="Zhang Z."/>
            <person name="Wu J."/>
            <person name="Zhang C."/>
            <person name="Long L."/>
            <person name="Xiao J."/>
        </authorList>
    </citation>
    <scope>NUCLEOTIDE SEQUENCE [LARGE SCALE GENOMIC DNA]</scope>
    <source>
        <strain evidence="10 11">SCSIO 10429</strain>
    </source>
</reference>
<dbReference type="EMBL" id="LJGW01000265">
    <property type="protein sequence ID" value="OEV10857.1"/>
    <property type="molecule type" value="Genomic_DNA"/>
</dbReference>
<proteinExistence type="predicted"/>
<feature type="transmembrane region" description="Helical" evidence="9">
    <location>
        <begin position="489"/>
        <end position="510"/>
    </location>
</feature>
<dbReference type="PRINTS" id="PR01806">
    <property type="entry name" value="VIRFACTRMVIN"/>
</dbReference>
<feature type="transmembrane region" description="Helical" evidence="9">
    <location>
        <begin position="306"/>
        <end position="323"/>
    </location>
</feature>
<feature type="transmembrane region" description="Helical" evidence="9">
    <location>
        <begin position="391"/>
        <end position="413"/>
    </location>
</feature>
<feature type="compositionally biased region" description="Basic residues" evidence="8">
    <location>
        <begin position="257"/>
        <end position="267"/>
    </location>
</feature>
<feature type="transmembrane region" description="Helical" evidence="9">
    <location>
        <begin position="522"/>
        <end position="544"/>
    </location>
</feature>
<keyword evidence="6 9" id="KW-1133">Transmembrane helix</keyword>
<dbReference type="InterPro" id="IPR051050">
    <property type="entry name" value="Lipid_II_flippase_MurJ/MviN"/>
</dbReference>
<feature type="transmembrane region" description="Helical" evidence="9">
    <location>
        <begin position="21"/>
        <end position="42"/>
    </location>
</feature>
<name>A0A1E7L3U0_9ACTN</name>
<protein>
    <recommendedName>
        <fullName evidence="12">Virulence factor MviN</fullName>
    </recommendedName>
</protein>
<feature type="transmembrane region" description="Helical" evidence="9">
    <location>
        <begin position="232"/>
        <end position="251"/>
    </location>
</feature>
<keyword evidence="11" id="KW-1185">Reference proteome</keyword>
<feature type="transmembrane region" description="Helical" evidence="9">
    <location>
        <begin position="207"/>
        <end position="226"/>
    </location>
</feature>
<dbReference type="GO" id="GO:0005886">
    <property type="term" value="C:plasma membrane"/>
    <property type="evidence" value="ECO:0007669"/>
    <property type="project" value="UniProtKB-SubCell"/>
</dbReference>
<dbReference type="PANTHER" id="PTHR47019">
    <property type="entry name" value="LIPID II FLIPPASE MURJ"/>
    <property type="match status" value="1"/>
</dbReference>
<keyword evidence="4" id="KW-0133">Cell shape</keyword>
<dbReference type="PANTHER" id="PTHR47019:SF1">
    <property type="entry name" value="LIPID II FLIPPASE MURJ"/>
    <property type="match status" value="1"/>
</dbReference>
<feature type="region of interest" description="Disordered" evidence="8">
    <location>
        <begin position="255"/>
        <end position="296"/>
    </location>
</feature>
<sequence length="546" mass="55371">MGASGTDTGTGGGAAPLLGGFLARAAVVTAALTAAGALFGLLRDQTIASLFGADADTDAFLVAWTVPELAATLLIEDAMALILVPAFSLALSRRAADTAGSRTENGGGNGDGDGHGAGGGAEPSDDPVLSVVRRTLPRLLLGLTGAAALMLLAAPLLVRLLAPGLPDARTAVDCMRLTSLTVVTFGLAGYFSAALRAHRRFVAPAAIYLAYNAAIIAVTFAGHTAWGVRAAAAGVAVGGAIMVLVQLPSFVRELPSRRRRTHPRTKVPARTPAPVGGGGDDAPPAPAAPAPPASPARTPYGGRGRIALLGLGTLAPVVTFAVSRQAQVLFERYLASPLPSGAISHLNYAQKVAQMPMVLSLMVCTVTFPVVARAMADGDQRRARMRVERDLALVGIVVLLGAAYVIACAPQLVELLFQRGAFDARDTADTASVMRVYSLGLLGHSLVGALVRPFFAGTRPTWYPAAVMAIGLLVTVAGGALAVRAWGVHGIAAANAAGILTTALLLLHGLGARVVAIDVRRVAAGLARLVLAAAAATGAGWGAALL</sequence>
<evidence type="ECO:0008006" key="12">
    <source>
        <dbReference type="Google" id="ProtNLM"/>
    </source>
</evidence>
<organism evidence="10 11">
    <name type="scientific">Streptomyces nanshensis</name>
    <dbReference type="NCBI Taxonomy" id="518642"/>
    <lineage>
        <taxon>Bacteria</taxon>
        <taxon>Bacillati</taxon>
        <taxon>Actinomycetota</taxon>
        <taxon>Actinomycetes</taxon>
        <taxon>Kitasatosporales</taxon>
        <taxon>Streptomycetaceae</taxon>
        <taxon>Streptomyces</taxon>
    </lineage>
</organism>
<gene>
    <name evidence="10" type="ORF">AN218_15635</name>
</gene>
<keyword evidence="7 9" id="KW-0472">Membrane</keyword>
<comment type="subcellular location">
    <subcellularLocation>
        <location evidence="1">Cell membrane</location>
        <topology evidence="1">Multi-pass membrane protein</topology>
    </subcellularLocation>
</comment>
<dbReference type="InterPro" id="IPR004268">
    <property type="entry name" value="MurJ"/>
</dbReference>
<dbReference type="Pfam" id="PF03023">
    <property type="entry name" value="MurJ"/>
    <property type="match status" value="2"/>
</dbReference>
<feature type="transmembrane region" description="Helical" evidence="9">
    <location>
        <begin position="353"/>
        <end position="371"/>
    </location>
</feature>
<keyword evidence="5" id="KW-0573">Peptidoglycan synthesis</keyword>
<evidence type="ECO:0000256" key="4">
    <source>
        <dbReference type="ARBA" id="ARBA00022960"/>
    </source>
</evidence>
<evidence type="ECO:0000313" key="11">
    <source>
        <dbReference type="Proteomes" id="UP000176005"/>
    </source>
</evidence>
<evidence type="ECO:0000256" key="1">
    <source>
        <dbReference type="ARBA" id="ARBA00004651"/>
    </source>
</evidence>
<dbReference type="GO" id="GO:0015648">
    <property type="term" value="F:lipid-linked peptidoglycan transporter activity"/>
    <property type="evidence" value="ECO:0007669"/>
    <property type="project" value="TreeGrafter"/>
</dbReference>
<dbReference type="GO" id="GO:0009252">
    <property type="term" value="P:peptidoglycan biosynthetic process"/>
    <property type="evidence" value="ECO:0007669"/>
    <property type="project" value="UniProtKB-KW"/>
</dbReference>
<evidence type="ECO:0000256" key="5">
    <source>
        <dbReference type="ARBA" id="ARBA00022984"/>
    </source>
</evidence>
<feature type="compositionally biased region" description="Pro residues" evidence="8">
    <location>
        <begin position="283"/>
        <end position="294"/>
    </location>
</feature>
<evidence type="ECO:0000256" key="7">
    <source>
        <dbReference type="ARBA" id="ARBA00023136"/>
    </source>
</evidence>
<evidence type="ECO:0000256" key="6">
    <source>
        <dbReference type="ARBA" id="ARBA00022989"/>
    </source>
</evidence>
<feature type="transmembrane region" description="Helical" evidence="9">
    <location>
        <begin position="462"/>
        <end position="483"/>
    </location>
</feature>
<feature type="transmembrane region" description="Helical" evidence="9">
    <location>
        <begin position="139"/>
        <end position="157"/>
    </location>
</feature>
<feature type="transmembrane region" description="Helical" evidence="9">
    <location>
        <begin position="433"/>
        <end position="455"/>
    </location>
</feature>
<feature type="compositionally biased region" description="Gly residues" evidence="8">
    <location>
        <begin position="105"/>
        <end position="121"/>
    </location>
</feature>
<feature type="transmembrane region" description="Helical" evidence="9">
    <location>
        <begin position="177"/>
        <end position="195"/>
    </location>
</feature>
<dbReference type="Proteomes" id="UP000176005">
    <property type="component" value="Unassembled WGS sequence"/>
</dbReference>
<evidence type="ECO:0000313" key="10">
    <source>
        <dbReference type="EMBL" id="OEV10857.1"/>
    </source>
</evidence>
<dbReference type="AlphaFoldDB" id="A0A1E7L3U0"/>
<accession>A0A1E7L3U0</accession>
<comment type="caution">
    <text evidence="10">The sequence shown here is derived from an EMBL/GenBank/DDBJ whole genome shotgun (WGS) entry which is preliminary data.</text>
</comment>
<dbReference type="GO" id="GO:0008360">
    <property type="term" value="P:regulation of cell shape"/>
    <property type="evidence" value="ECO:0007669"/>
    <property type="project" value="UniProtKB-KW"/>
</dbReference>
<dbReference type="GO" id="GO:0034204">
    <property type="term" value="P:lipid translocation"/>
    <property type="evidence" value="ECO:0007669"/>
    <property type="project" value="TreeGrafter"/>
</dbReference>
<evidence type="ECO:0000256" key="8">
    <source>
        <dbReference type="SAM" id="MobiDB-lite"/>
    </source>
</evidence>
<keyword evidence="3 9" id="KW-0812">Transmembrane</keyword>
<feature type="region of interest" description="Disordered" evidence="8">
    <location>
        <begin position="99"/>
        <end position="125"/>
    </location>
</feature>
<evidence type="ECO:0000256" key="9">
    <source>
        <dbReference type="SAM" id="Phobius"/>
    </source>
</evidence>
<evidence type="ECO:0000256" key="2">
    <source>
        <dbReference type="ARBA" id="ARBA00022475"/>
    </source>
</evidence>